<keyword evidence="8" id="KW-0479">Metal-binding</keyword>
<dbReference type="PANTHER" id="PTHR43030">
    <property type="entry name" value="PHOSPHOENOLPYRUVATE SYNTHASE"/>
    <property type="match status" value="1"/>
</dbReference>
<dbReference type="InterPro" id="IPR002192">
    <property type="entry name" value="PPDK_AMP/ATP-bd"/>
</dbReference>
<evidence type="ECO:0000256" key="11">
    <source>
        <dbReference type="ARBA" id="ARBA00022840"/>
    </source>
</evidence>
<evidence type="ECO:0000256" key="5">
    <source>
        <dbReference type="ARBA" id="ARBA00011996"/>
    </source>
</evidence>
<keyword evidence="9" id="KW-0547">Nucleotide-binding</keyword>
<dbReference type="STRING" id="1548547.BA177_10495"/>
<comment type="cofactor">
    <cofactor evidence="1">
        <name>Mg(2+)</name>
        <dbReference type="ChEBI" id="CHEBI:18420"/>
    </cofactor>
</comment>
<reference evidence="17 18" key="1">
    <citation type="submission" date="2016-06" db="EMBL/GenBank/DDBJ databases">
        <title>Complete genome sequence of a deep-branching marine Gamma Proteobacterium Woeseia oceani type strain XK5.</title>
        <authorList>
            <person name="Mu D."/>
            <person name="Du Z."/>
        </authorList>
    </citation>
    <scope>NUCLEOTIDE SEQUENCE [LARGE SCALE GENOMIC DNA]</scope>
    <source>
        <strain evidence="17 18">XK5</strain>
    </source>
</reference>
<evidence type="ECO:0000259" key="16">
    <source>
        <dbReference type="Pfam" id="PF01326"/>
    </source>
</evidence>
<dbReference type="Proteomes" id="UP000092695">
    <property type="component" value="Chromosome"/>
</dbReference>
<evidence type="ECO:0000256" key="7">
    <source>
        <dbReference type="ARBA" id="ARBA00022679"/>
    </source>
</evidence>
<dbReference type="Pfam" id="PF01326">
    <property type="entry name" value="PPDK_N"/>
    <property type="match status" value="1"/>
</dbReference>
<organism evidence="17 18">
    <name type="scientific">Woeseia oceani</name>
    <dbReference type="NCBI Taxonomy" id="1548547"/>
    <lineage>
        <taxon>Bacteria</taxon>
        <taxon>Pseudomonadati</taxon>
        <taxon>Pseudomonadota</taxon>
        <taxon>Gammaproteobacteria</taxon>
        <taxon>Woeseiales</taxon>
        <taxon>Woeseiaceae</taxon>
        <taxon>Woeseia</taxon>
    </lineage>
</organism>
<dbReference type="RefSeq" id="WP_068616046.1">
    <property type="nucleotide sequence ID" value="NZ_CP016268.1"/>
</dbReference>
<keyword evidence="11" id="KW-0067">ATP-binding</keyword>
<feature type="signal peptide" evidence="15">
    <location>
        <begin position="1"/>
        <end position="18"/>
    </location>
</feature>
<comment type="catalytic activity">
    <reaction evidence="14">
        <text>pyruvate + ATP + H2O = phosphoenolpyruvate + AMP + phosphate + 2 H(+)</text>
        <dbReference type="Rhea" id="RHEA:11364"/>
        <dbReference type="ChEBI" id="CHEBI:15361"/>
        <dbReference type="ChEBI" id="CHEBI:15377"/>
        <dbReference type="ChEBI" id="CHEBI:15378"/>
        <dbReference type="ChEBI" id="CHEBI:30616"/>
        <dbReference type="ChEBI" id="CHEBI:43474"/>
        <dbReference type="ChEBI" id="CHEBI:58702"/>
        <dbReference type="ChEBI" id="CHEBI:456215"/>
        <dbReference type="EC" id="2.7.9.2"/>
    </reaction>
</comment>
<proteinExistence type="inferred from homology"/>
<feature type="domain" description="Pyruvate phosphate dikinase AMP/ATP-binding" evidence="16">
    <location>
        <begin position="623"/>
        <end position="934"/>
    </location>
</feature>
<dbReference type="Gene3D" id="3.30.1490.20">
    <property type="entry name" value="ATP-grasp fold, A domain"/>
    <property type="match status" value="1"/>
</dbReference>
<dbReference type="UniPathway" id="UPA00138"/>
<keyword evidence="18" id="KW-1185">Reference proteome</keyword>
<evidence type="ECO:0000256" key="13">
    <source>
        <dbReference type="ARBA" id="ARBA00033470"/>
    </source>
</evidence>
<evidence type="ECO:0000256" key="9">
    <source>
        <dbReference type="ARBA" id="ARBA00022741"/>
    </source>
</evidence>
<sequence>MKLLARSALLLLTSVAGAAPLDPPSPAVVTAARAIVQDMIANPRGPYSRIRWYCNDGTVQAPVPYACREHGGGRQHAEYSAQRTALADMGWSVGTVFAGLTFEELFESGERQERLRELALERYLIDTDAGWVLRRARSYRGRVQVEDEIAAGMALLLRLLEDSSWVSENFLLAREAVRVIPHGEDTDLSRRIRRAAIELAELDADAEQWRAEIHSDPGPGIAARLRQWLDQGRQAATTEAGYALVADLGRLYGRDGRRERLDLSLERMRNTRASSNWAAGLAGVSALPAREQIPRLCSALAEARSSLLHTLPARGRLALLDAMQNLDTEVFVVYQDIDGRESMTRADLLMLSAALVDCAYGAGLLSVTERSTLLTGLSLDSVDALALDDYRRIIARLKRAPGWAVGSIRHTFAEALVRYSALEPGALRFSDDLLRGSSMWLLGDTLKVLSRDLDAIRGSVVQFNGRTVASAVALNGGIATGRLRIFESIQAIESAVLQASDIVLLPETIAELSPVAGILTLGEGNPLSHVQLLARNFGIPNVAIGQDAVEYLRAVADSTVVLVVDNDGNVILRPADTATAGLLSGQPTAQARSAERFRVPLPDLSGVQLLPLSALGRELSGRLVGPKAANLGELNRLFPGRVAPAIAIPFGVYAAHLQAASLGERIGKLFAAKENGALGTEEFDKAIAAVRAEIAALNLDGRVRSELTGLMRKEFGEPGTYGVFVRSDTNVEDLPRFTGAGLNETIPNVVGLNAQLNAIPRVWSSVFSPRALAWRSNVLENPEHIYASVLLMKSVPATKSGVLVTANLFDRDVPALTASVAWGVGGAVAGEPAETTVIHKDSSEIYSEAKSAYRREILASGGVAWKPAPAGPVLRANEIDALRRLAVEVNEKYAAVFDDAGHPRPWDIEFGFVDGELTLFQIRPLVERGNRDADSILRQLLPDIASPGDRSASVALHERVQL</sequence>
<gene>
    <name evidence="17" type="ORF">BA177_10495</name>
</gene>
<dbReference type="Gene3D" id="3.50.30.10">
    <property type="entry name" value="Phosphohistidine domain"/>
    <property type="match status" value="1"/>
</dbReference>
<evidence type="ECO:0000256" key="4">
    <source>
        <dbReference type="ARBA" id="ARBA00007837"/>
    </source>
</evidence>
<name>A0A193LGT4_9GAMM</name>
<accession>A0A193LGT4</accession>
<comment type="pathway">
    <text evidence="3">Carbohydrate biosynthesis; gluconeogenesis.</text>
</comment>
<evidence type="ECO:0000256" key="3">
    <source>
        <dbReference type="ARBA" id="ARBA00004742"/>
    </source>
</evidence>
<keyword evidence="7" id="KW-0808">Transferase</keyword>
<dbReference type="GO" id="GO:0046872">
    <property type="term" value="F:metal ion binding"/>
    <property type="evidence" value="ECO:0007669"/>
    <property type="project" value="UniProtKB-KW"/>
</dbReference>
<keyword evidence="10" id="KW-0418">Kinase</keyword>
<dbReference type="GO" id="GO:0008986">
    <property type="term" value="F:pyruvate, water dikinase activity"/>
    <property type="evidence" value="ECO:0007669"/>
    <property type="project" value="UniProtKB-EC"/>
</dbReference>
<dbReference type="InterPro" id="IPR006319">
    <property type="entry name" value="PEP_synth"/>
</dbReference>
<evidence type="ECO:0000256" key="10">
    <source>
        <dbReference type="ARBA" id="ARBA00022777"/>
    </source>
</evidence>
<dbReference type="PANTHER" id="PTHR43030:SF1">
    <property type="entry name" value="PHOSPHOENOLPYRUVATE SYNTHASE"/>
    <property type="match status" value="1"/>
</dbReference>
<dbReference type="Gene3D" id="3.30.470.20">
    <property type="entry name" value="ATP-grasp fold, B domain"/>
    <property type="match status" value="1"/>
</dbReference>
<dbReference type="InterPro" id="IPR036637">
    <property type="entry name" value="Phosphohistidine_dom_sf"/>
</dbReference>
<dbReference type="KEGG" id="woc:BA177_10495"/>
<evidence type="ECO:0000256" key="15">
    <source>
        <dbReference type="SAM" id="SignalP"/>
    </source>
</evidence>
<evidence type="ECO:0000256" key="8">
    <source>
        <dbReference type="ARBA" id="ARBA00022723"/>
    </source>
</evidence>
<dbReference type="EMBL" id="CP016268">
    <property type="protein sequence ID" value="ANO51574.1"/>
    <property type="molecule type" value="Genomic_DNA"/>
</dbReference>
<keyword evidence="12" id="KW-0460">Magnesium</keyword>
<evidence type="ECO:0000256" key="12">
    <source>
        <dbReference type="ARBA" id="ARBA00022842"/>
    </source>
</evidence>
<protein>
    <recommendedName>
        <fullName evidence="6">Phosphoenolpyruvate synthase</fullName>
        <ecNumber evidence="5">2.7.9.2</ecNumber>
    </recommendedName>
    <alternativeName>
        <fullName evidence="13">Pyruvate, water dikinase</fullName>
    </alternativeName>
</protein>
<dbReference type="AlphaFoldDB" id="A0A193LGT4"/>
<dbReference type="InterPro" id="IPR013815">
    <property type="entry name" value="ATP_grasp_subdomain_1"/>
</dbReference>
<feature type="chain" id="PRO_5008260242" description="Phosphoenolpyruvate synthase" evidence="15">
    <location>
        <begin position="19"/>
        <end position="962"/>
    </location>
</feature>
<evidence type="ECO:0000256" key="6">
    <source>
        <dbReference type="ARBA" id="ARBA00021623"/>
    </source>
</evidence>
<keyword evidence="15" id="KW-0732">Signal</keyword>
<evidence type="ECO:0000256" key="2">
    <source>
        <dbReference type="ARBA" id="ARBA00002988"/>
    </source>
</evidence>
<evidence type="ECO:0000256" key="1">
    <source>
        <dbReference type="ARBA" id="ARBA00001946"/>
    </source>
</evidence>
<dbReference type="EC" id="2.7.9.2" evidence="5"/>
<dbReference type="SUPFAM" id="SSF52009">
    <property type="entry name" value="Phosphohistidine domain"/>
    <property type="match status" value="1"/>
</dbReference>
<evidence type="ECO:0000313" key="18">
    <source>
        <dbReference type="Proteomes" id="UP000092695"/>
    </source>
</evidence>
<dbReference type="GO" id="GO:0005524">
    <property type="term" value="F:ATP binding"/>
    <property type="evidence" value="ECO:0007669"/>
    <property type="project" value="UniProtKB-KW"/>
</dbReference>
<evidence type="ECO:0000256" key="14">
    <source>
        <dbReference type="ARBA" id="ARBA00047700"/>
    </source>
</evidence>
<evidence type="ECO:0000313" key="17">
    <source>
        <dbReference type="EMBL" id="ANO51574.1"/>
    </source>
</evidence>
<comment type="function">
    <text evidence="2">Catalyzes the phosphorylation of pyruvate to phosphoenolpyruvate.</text>
</comment>
<comment type="similarity">
    <text evidence="4">Belongs to the PEP-utilizing enzyme family.</text>
</comment>
<dbReference type="SUPFAM" id="SSF56059">
    <property type="entry name" value="Glutathione synthetase ATP-binding domain-like"/>
    <property type="match status" value="1"/>
</dbReference>
<dbReference type="GO" id="GO:0006094">
    <property type="term" value="P:gluconeogenesis"/>
    <property type="evidence" value="ECO:0007669"/>
    <property type="project" value="UniProtKB-UniPathway"/>
</dbReference>